<dbReference type="GO" id="GO:0016020">
    <property type="term" value="C:membrane"/>
    <property type="evidence" value="ECO:0007669"/>
    <property type="project" value="UniProtKB-SubCell"/>
</dbReference>
<reference evidence="8 9" key="1">
    <citation type="journal article" date="2012" name="Environ. Microbiol.">
        <title>The genome of the ammonia-oxidizing Candidatus Nitrososphaera gargensis: insights into metabolic versatility and environmental adaptations.</title>
        <authorList>
            <person name="Spang A."/>
            <person name="Poehlein A."/>
            <person name="Offre P."/>
            <person name="Zumbragel S."/>
            <person name="Haider S."/>
            <person name="Rychlik N."/>
            <person name="Nowka B."/>
            <person name="Schmeisser C."/>
            <person name="Lebedeva E.V."/>
            <person name="Rattei T."/>
            <person name="Bohm C."/>
            <person name="Schmid M."/>
            <person name="Galushko A."/>
            <person name="Hatzenpichler R."/>
            <person name="Weinmaier T."/>
            <person name="Daniel R."/>
            <person name="Schleper C."/>
            <person name="Spieck E."/>
            <person name="Streit W."/>
            <person name="Wagner M."/>
        </authorList>
    </citation>
    <scope>NUCLEOTIDE SEQUENCE [LARGE SCALE GENOMIC DNA]</scope>
    <source>
        <strain evidence="9">Ga9.2</strain>
    </source>
</reference>
<feature type="transmembrane region" description="Helical" evidence="6">
    <location>
        <begin position="12"/>
        <end position="34"/>
    </location>
</feature>
<feature type="transmembrane region" description="Helical" evidence="6">
    <location>
        <begin position="148"/>
        <end position="165"/>
    </location>
</feature>
<dbReference type="Gene3D" id="2.10.109.10">
    <property type="entry name" value="Umud Fragment, subunit A"/>
    <property type="match status" value="1"/>
</dbReference>
<protein>
    <submittedName>
        <fullName evidence="8">Putative signal peptidase</fullName>
    </submittedName>
</protein>
<keyword evidence="9" id="KW-1185">Reference proteome</keyword>
<comment type="subcellular location">
    <subcellularLocation>
        <location evidence="1">Membrane</location>
    </subcellularLocation>
</comment>
<accession>K0IJU8</accession>
<dbReference type="InterPro" id="IPR036286">
    <property type="entry name" value="LexA/Signal_pep-like_sf"/>
</dbReference>
<dbReference type="PATRIC" id="fig|1237085.11.peg.3459"/>
<evidence type="ECO:0000256" key="2">
    <source>
        <dbReference type="ARBA" id="ARBA00022692"/>
    </source>
</evidence>
<evidence type="ECO:0000313" key="9">
    <source>
        <dbReference type="Proteomes" id="UP000008037"/>
    </source>
</evidence>
<evidence type="ECO:0000256" key="4">
    <source>
        <dbReference type="ARBA" id="ARBA00023136"/>
    </source>
</evidence>
<feature type="domain" description="Peptidase S26" evidence="7">
    <location>
        <begin position="21"/>
        <end position="91"/>
    </location>
</feature>
<dbReference type="OrthoDB" id="4822at2157"/>
<dbReference type="STRING" id="1237085.Ngar_c34600"/>
<name>K0IJU8_NITGG</name>
<keyword evidence="2 6" id="KW-0812">Transmembrane</keyword>
<dbReference type="SUPFAM" id="SSF51306">
    <property type="entry name" value="LexA/Signal peptidase"/>
    <property type="match status" value="1"/>
</dbReference>
<dbReference type="Pfam" id="PF10502">
    <property type="entry name" value="Peptidase_S26"/>
    <property type="match status" value="1"/>
</dbReference>
<organism evidence="8 9">
    <name type="scientific">Nitrososphaera gargensis (strain Ga9.2)</name>
    <dbReference type="NCBI Taxonomy" id="1237085"/>
    <lineage>
        <taxon>Archaea</taxon>
        <taxon>Nitrososphaerota</taxon>
        <taxon>Nitrososphaeria</taxon>
        <taxon>Nitrososphaerales</taxon>
        <taxon>Nitrososphaeraceae</taxon>
        <taxon>Nitrososphaera</taxon>
    </lineage>
</organism>
<dbReference type="InterPro" id="IPR019533">
    <property type="entry name" value="Peptidase_S26"/>
</dbReference>
<dbReference type="Proteomes" id="UP000008037">
    <property type="component" value="Chromosome"/>
</dbReference>
<feature type="region of interest" description="Disordered" evidence="5">
    <location>
        <begin position="170"/>
        <end position="197"/>
    </location>
</feature>
<gene>
    <name evidence="8" type="ordered locus">Ngar_c34600</name>
</gene>
<dbReference type="KEGG" id="nga:Ngar_c34600"/>
<dbReference type="AlphaFoldDB" id="K0IJU8"/>
<dbReference type="RefSeq" id="WP_015020907.1">
    <property type="nucleotide sequence ID" value="NC_018719.1"/>
</dbReference>
<evidence type="ECO:0000256" key="3">
    <source>
        <dbReference type="ARBA" id="ARBA00022989"/>
    </source>
</evidence>
<dbReference type="InterPro" id="IPR001733">
    <property type="entry name" value="Peptidase_S26B"/>
</dbReference>
<dbReference type="InParanoid" id="K0IJU8"/>
<dbReference type="PANTHER" id="PTHR10806">
    <property type="entry name" value="SIGNAL PEPTIDASE COMPLEX CATALYTIC SUBUNIT SEC11"/>
    <property type="match status" value="1"/>
</dbReference>
<dbReference type="CDD" id="cd06530">
    <property type="entry name" value="S26_SPase_I"/>
    <property type="match status" value="1"/>
</dbReference>
<dbReference type="GeneID" id="13797270"/>
<keyword evidence="3 6" id="KW-1133">Transmembrane helix</keyword>
<evidence type="ECO:0000313" key="8">
    <source>
        <dbReference type="EMBL" id="AFU60375.1"/>
    </source>
</evidence>
<dbReference type="EMBL" id="CP002408">
    <property type="protein sequence ID" value="AFU60375.1"/>
    <property type="molecule type" value="Genomic_DNA"/>
</dbReference>
<dbReference type="BioCyc" id="CNIT1237085:G1324-3461-MONOMER"/>
<dbReference type="HOGENOM" id="CLU_102051_0_0_2"/>
<dbReference type="GO" id="GO:0006465">
    <property type="term" value="P:signal peptide processing"/>
    <property type="evidence" value="ECO:0007669"/>
    <property type="project" value="InterPro"/>
</dbReference>
<dbReference type="PANTHER" id="PTHR10806:SF6">
    <property type="entry name" value="SIGNAL PEPTIDASE COMPLEX CATALYTIC SUBUNIT SEC11"/>
    <property type="match status" value="1"/>
</dbReference>
<evidence type="ECO:0000256" key="5">
    <source>
        <dbReference type="SAM" id="MobiDB-lite"/>
    </source>
</evidence>
<sequence>MLDKDKSKLPVAIKDVLIIGVGVVVIWLVIWASFGSNPFYVVSSGSMVPVLQINDVLVVRDGGSWDDLRVGDIIVFNKPEGEDRVIVHRIAEIDVDSDGDRVIRTKGDANPASIPGTDFPIREDDYIGKVIYVVPGVGVITKIISPPVNYIIIAIILAILFFNRLGKKDDNSSNKGAAPAGGTGNNNNNNPGQPPTT</sequence>
<dbReference type="GO" id="GO:0004252">
    <property type="term" value="F:serine-type endopeptidase activity"/>
    <property type="evidence" value="ECO:0007669"/>
    <property type="project" value="InterPro"/>
</dbReference>
<keyword evidence="4 6" id="KW-0472">Membrane</keyword>
<dbReference type="NCBIfam" id="TIGR02228">
    <property type="entry name" value="sigpep_I_arch"/>
    <property type="match status" value="1"/>
</dbReference>
<evidence type="ECO:0000256" key="6">
    <source>
        <dbReference type="SAM" id="Phobius"/>
    </source>
</evidence>
<evidence type="ECO:0000259" key="7">
    <source>
        <dbReference type="Pfam" id="PF10502"/>
    </source>
</evidence>
<evidence type="ECO:0000256" key="1">
    <source>
        <dbReference type="ARBA" id="ARBA00004370"/>
    </source>
</evidence>
<proteinExistence type="predicted"/>